<evidence type="ECO:0000313" key="1">
    <source>
        <dbReference type="EMBL" id="MFD1845024.1"/>
    </source>
</evidence>
<evidence type="ECO:0000313" key="2">
    <source>
        <dbReference type="Proteomes" id="UP001597307"/>
    </source>
</evidence>
<comment type="caution">
    <text evidence="1">The sequence shown here is derived from an EMBL/GenBank/DDBJ whole genome shotgun (WGS) entry which is preliminary data.</text>
</comment>
<gene>
    <name evidence="1" type="ORF">ACFSFX_00210</name>
</gene>
<dbReference type="RefSeq" id="WP_343876988.1">
    <property type="nucleotide sequence ID" value="NZ_BAAAIJ010000001.1"/>
</dbReference>
<accession>A0ABW4Q4T8</accession>
<keyword evidence="2" id="KW-1185">Reference proteome</keyword>
<organism evidence="1 2">
    <name type="scientific">Arthrobacter flavus</name>
    <dbReference type="NCBI Taxonomy" id="95172"/>
    <lineage>
        <taxon>Bacteria</taxon>
        <taxon>Bacillati</taxon>
        <taxon>Actinomycetota</taxon>
        <taxon>Actinomycetes</taxon>
        <taxon>Micrococcales</taxon>
        <taxon>Micrococcaceae</taxon>
        <taxon>Arthrobacter</taxon>
    </lineage>
</organism>
<reference evidence="2" key="1">
    <citation type="journal article" date="2019" name="Int. J. Syst. Evol. Microbiol.">
        <title>The Global Catalogue of Microorganisms (GCM) 10K type strain sequencing project: providing services to taxonomists for standard genome sequencing and annotation.</title>
        <authorList>
            <consortium name="The Broad Institute Genomics Platform"/>
            <consortium name="The Broad Institute Genome Sequencing Center for Infectious Disease"/>
            <person name="Wu L."/>
            <person name="Ma J."/>
        </authorList>
    </citation>
    <scope>NUCLEOTIDE SEQUENCE [LARGE SCALE GENOMIC DNA]</scope>
    <source>
        <strain evidence="2">JCM 11496</strain>
    </source>
</reference>
<name>A0ABW4Q4T8_9MICC</name>
<sequence>MDRFVGNIAGIGTAAGTRLVVGLWGDSPLGAFTDVMVEDDDGQRTLLAPNQAVADYVSATYTFDQIQVVDVVSTLDDHRLTLSAGPLELTAGIGGVTGLGRLLGLVPGRVATSPRWLSLINPVAGLVMPGVHTAGSAGNGRTEYYGVTTAVNITTASVRWHGKDQGALARLSPPVRFGFSSAPAAPMLVTVVTSIKRPSA</sequence>
<dbReference type="Proteomes" id="UP001597307">
    <property type="component" value="Unassembled WGS sequence"/>
</dbReference>
<proteinExistence type="predicted"/>
<dbReference type="EMBL" id="JBHUGA010000001">
    <property type="protein sequence ID" value="MFD1845024.1"/>
    <property type="molecule type" value="Genomic_DNA"/>
</dbReference>
<protein>
    <submittedName>
        <fullName evidence="1">Uncharacterized protein</fullName>
    </submittedName>
</protein>